<evidence type="ECO:0000313" key="2">
    <source>
        <dbReference type="EMBL" id="BDG59894.1"/>
    </source>
</evidence>
<proteinExistence type="predicted"/>
<evidence type="ECO:0000256" key="1">
    <source>
        <dbReference type="SAM" id="MobiDB-lite"/>
    </source>
</evidence>
<dbReference type="RefSeq" id="WP_264843977.1">
    <property type="nucleotide sequence ID" value="NZ_AP025628.1"/>
</dbReference>
<organism evidence="2 3">
    <name type="scientific">Caldinitratiruptor microaerophilus</name>
    <dbReference type="NCBI Taxonomy" id="671077"/>
    <lineage>
        <taxon>Bacteria</taxon>
        <taxon>Bacillati</taxon>
        <taxon>Bacillota</taxon>
        <taxon>Clostridia</taxon>
        <taxon>Eubacteriales</taxon>
        <taxon>Symbiobacteriaceae</taxon>
        <taxon>Caldinitratiruptor</taxon>
    </lineage>
</organism>
<reference evidence="2" key="1">
    <citation type="submission" date="2022-03" db="EMBL/GenBank/DDBJ databases">
        <title>Complete genome sequence of Caldinitratiruptor microaerophilus.</title>
        <authorList>
            <person name="Mukaiyama R."/>
            <person name="Nishiyama T."/>
            <person name="Ueda K."/>
        </authorList>
    </citation>
    <scope>NUCLEOTIDE SEQUENCE</scope>
    <source>
        <strain evidence="2">JCM 16183</strain>
    </source>
</reference>
<dbReference type="AlphaFoldDB" id="A0AA35CIN1"/>
<accession>A0AA35CIN1</accession>
<dbReference type="KEGG" id="cmic:caldi_09840"/>
<dbReference type="EMBL" id="AP025628">
    <property type="protein sequence ID" value="BDG59894.1"/>
    <property type="molecule type" value="Genomic_DNA"/>
</dbReference>
<gene>
    <name evidence="2" type="ORF">caldi_09840</name>
</gene>
<protein>
    <submittedName>
        <fullName evidence="2">Uncharacterized protein</fullName>
    </submittedName>
</protein>
<name>A0AA35CIN1_9FIRM</name>
<dbReference type="Proteomes" id="UP001163687">
    <property type="component" value="Chromosome"/>
</dbReference>
<keyword evidence="3" id="KW-1185">Reference proteome</keyword>
<sequence>MPSGTWILPGTLPWGPGAGAGVAPWPAPGMMPGMVPGTMPGMVPAMRPAGRGGPLGGVPASPWTATLFPTGVAGLPSLLAGPAAGAGGWPATPMATPLPAFGPIGSLPGLLPHSPSLHAGWPAGAFPAPAPVAPVLAPGSQADPPAAAGTGPSATGQVAGSSASARAGSLLGALTALAAHGGVPVPQPPQRQGST</sequence>
<evidence type="ECO:0000313" key="3">
    <source>
        <dbReference type="Proteomes" id="UP001163687"/>
    </source>
</evidence>
<feature type="region of interest" description="Disordered" evidence="1">
    <location>
        <begin position="136"/>
        <end position="165"/>
    </location>
</feature>